<sequence length="964" mass="105637">MKSIFRLLSIVLLLIVVNGETYGQGWVRQWHSLYSRAKDIAEASNGDFIISGYASLSANGPGYLARMSPSGAILWTKFVPDFNLNEIELIQNDTIVGTGTYFSDPALIKLDAAGNVISIRTYPNLGMSLSGIKKTANGEFIVEGFSGYPVRTINGVAYGSYNLSFVKLDAAGDVLWTQSRVDTFFSYSSYTQGAVEITPTSDGGFIAVGTKFSEINSAVELKAYLIKMNATGTVVWEQQLNLASPASYAFSVKETLDGGYAIAARAGDDGVLVKTSSTGVVQWTTTLYVGQSAPSPEHWNPRDVIQDSNGNFLVVGRLRGTVGADIWLHKINSQGVIVWSKNYVNWSEGAFTKKVKETSDGGYIFIGEAYTLMTDFIYVYKVDSAGNITTTEIEGNVYADLNNNCNWDASEYPLSNWVVTATGNNGQVYYANTDTAGYYNIEAEMGTYDVTLSIPYPYWDTVCVGLGTVVLNTVNQVSIVDFPVQASIPCPLLNVDISAPFLRLCFPSYYVVQYCNWGAAAAQNAYVEVELDTFMSYDSSSVAATHLGGNLYRFDLGTVSPGHCGTFNIDINILCDTTLAGITHCSEARIYPDTNCQSSWNGPNIVLDGHCLGDSILFQVANTGGSMVSSLRYDIFEDNVMMRTGGYQLGTGQVETIYVPTQNGSTYRLEARQVPTFPPLLGDTLAGLALEGCRVDSLGNIVTGFVTQFSNYDGSPFTDVDCQPNIGSYDPNDKLAYPVGYGAEHYIYDHTDLEYYIRFQNTGTDTAFKVVLIDSISSHLDIGSLRVGASSHDYTYEIYGNGVVKFTFDNILLPDSTTNNSASQGFVKYRIEQRANNPIGTIINNNADIYFDYNAPVRTNTTFHEIGSDFVTIQLVGTERIMEPGVLVNVYPNPFNEVARVEIEGKDFTTIEFELYDLTGRVVYQKTTNETSFDLYKSDLSQGVYVYRIVADGKLLNTGKLIAR</sequence>
<dbReference type="SUPFAM" id="SSF50998">
    <property type="entry name" value="Quinoprotein alcohol dehydrogenase-like"/>
    <property type="match status" value="1"/>
</dbReference>
<dbReference type="EMBL" id="CACVAQ010000316">
    <property type="protein sequence ID" value="CAA6822592.1"/>
    <property type="molecule type" value="Genomic_DNA"/>
</dbReference>
<accession>A0A6S6TNY0</accession>
<dbReference type="InterPro" id="IPR055353">
    <property type="entry name" value="DUF7619"/>
</dbReference>
<dbReference type="Gene3D" id="2.60.40.10">
    <property type="entry name" value="Immunoglobulins"/>
    <property type="match status" value="1"/>
</dbReference>
<evidence type="ECO:0000313" key="3">
    <source>
        <dbReference type="EMBL" id="CAA6822592.1"/>
    </source>
</evidence>
<proteinExistence type="predicted"/>
<dbReference type="InterPro" id="IPR013783">
    <property type="entry name" value="Ig-like_fold"/>
</dbReference>
<feature type="domain" description="Secretion system C-terminal sorting" evidence="1">
    <location>
        <begin position="890"/>
        <end position="954"/>
    </location>
</feature>
<dbReference type="NCBIfam" id="TIGR04183">
    <property type="entry name" value="Por_Secre_tail"/>
    <property type="match status" value="1"/>
</dbReference>
<dbReference type="InterPro" id="IPR026444">
    <property type="entry name" value="Secre_tail"/>
</dbReference>
<dbReference type="Pfam" id="PF24595">
    <property type="entry name" value="DUF7619"/>
    <property type="match status" value="1"/>
</dbReference>
<dbReference type="PANTHER" id="PTHR42754">
    <property type="entry name" value="ENDOGLUCANASE"/>
    <property type="match status" value="1"/>
</dbReference>
<dbReference type="InterPro" id="IPR011047">
    <property type="entry name" value="Quinoprotein_ADH-like_sf"/>
</dbReference>
<feature type="domain" description="DUF7619" evidence="2">
    <location>
        <begin position="730"/>
        <end position="864"/>
    </location>
</feature>
<evidence type="ECO:0000259" key="2">
    <source>
        <dbReference type="Pfam" id="PF24595"/>
    </source>
</evidence>
<dbReference type="AlphaFoldDB" id="A0A6S6TNY0"/>
<protein>
    <submittedName>
        <fullName evidence="3">Uncharacterized protein</fullName>
    </submittedName>
</protein>
<dbReference type="Pfam" id="PF18962">
    <property type="entry name" value="Por_Secre_tail"/>
    <property type="match status" value="1"/>
</dbReference>
<evidence type="ECO:0000259" key="1">
    <source>
        <dbReference type="Pfam" id="PF18962"/>
    </source>
</evidence>
<gene>
    <name evidence="3" type="ORF">HELGO_WM18777</name>
</gene>
<name>A0A6S6TNY0_9BACT</name>
<dbReference type="PANTHER" id="PTHR42754:SF1">
    <property type="entry name" value="LIPOPROTEIN"/>
    <property type="match status" value="1"/>
</dbReference>
<reference evidence="3" key="1">
    <citation type="submission" date="2020-01" db="EMBL/GenBank/DDBJ databases">
        <authorList>
            <person name="Meier V. D."/>
            <person name="Meier V D."/>
        </authorList>
    </citation>
    <scope>NUCLEOTIDE SEQUENCE</scope>
    <source>
        <strain evidence="3">HLG_WM_MAG_10</strain>
    </source>
</reference>
<organism evidence="3">
    <name type="scientific">uncultured Aureispira sp</name>
    <dbReference type="NCBI Taxonomy" id="1331704"/>
    <lineage>
        <taxon>Bacteria</taxon>
        <taxon>Pseudomonadati</taxon>
        <taxon>Bacteroidota</taxon>
        <taxon>Saprospiria</taxon>
        <taxon>Saprospirales</taxon>
        <taxon>Saprospiraceae</taxon>
        <taxon>Aureispira</taxon>
        <taxon>environmental samples</taxon>
    </lineage>
</organism>